<keyword evidence="2" id="KW-1185">Reference proteome</keyword>
<dbReference type="Proteomes" id="UP001165960">
    <property type="component" value="Unassembled WGS sequence"/>
</dbReference>
<protein>
    <submittedName>
        <fullName evidence="1">Uncharacterized protein</fullName>
    </submittedName>
</protein>
<evidence type="ECO:0000313" key="2">
    <source>
        <dbReference type="Proteomes" id="UP001165960"/>
    </source>
</evidence>
<reference evidence="1" key="1">
    <citation type="submission" date="2022-04" db="EMBL/GenBank/DDBJ databases">
        <title>Genome of the entomopathogenic fungus Entomophthora muscae.</title>
        <authorList>
            <person name="Elya C."/>
            <person name="Lovett B.R."/>
            <person name="Lee E."/>
            <person name="Macias A.M."/>
            <person name="Hajek A.E."/>
            <person name="De Bivort B.L."/>
            <person name="Kasson M.T."/>
            <person name="De Fine Licht H.H."/>
            <person name="Stajich J.E."/>
        </authorList>
    </citation>
    <scope>NUCLEOTIDE SEQUENCE</scope>
    <source>
        <strain evidence="1">Berkeley</strain>
    </source>
</reference>
<comment type="caution">
    <text evidence="1">The sequence shown here is derived from an EMBL/GenBank/DDBJ whole genome shotgun (WGS) entry which is preliminary data.</text>
</comment>
<dbReference type="EMBL" id="QTSX02003624">
    <property type="protein sequence ID" value="KAJ9069545.1"/>
    <property type="molecule type" value="Genomic_DNA"/>
</dbReference>
<proteinExistence type="predicted"/>
<organism evidence="1 2">
    <name type="scientific">Entomophthora muscae</name>
    <dbReference type="NCBI Taxonomy" id="34485"/>
    <lineage>
        <taxon>Eukaryota</taxon>
        <taxon>Fungi</taxon>
        <taxon>Fungi incertae sedis</taxon>
        <taxon>Zoopagomycota</taxon>
        <taxon>Entomophthoromycotina</taxon>
        <taxon>Entomophthoromycetes</taxon>
        <taxon>Entomophthorales</taxon>
        <taxon>Entomophthoraceae</taxon>
        <taxon>Entomophthora</taxon>
    </lineage>
</organism>
<accession>A0ACC2T4P5</accession>
<gene>
    <name evidence="1" type="ORF">DSO57_1017519</name>
</gene>
<sequence>MSKPLAGYVAQYNFQIPTGFEFRLEKPPCASGTFLSSAYLWIYPLLLVPKNVGSSSQVCGVHSVPSSSPYLVYFSYPMYQVGDNPSQLLHLAVDLPSRAQDLLTSGEYLVKSLTCENLDLFSLDLPPGASHNEDTHVLVPPVEDPQPAFSTVPAPQGYSPQCTPWLLAGMALIGFNSYFPQLSPMSSLWTLVRAAISAMHQMASWQISSGMSQTWLV</sequence>
<name>A0ACC2T4P5_9FUNG</name>
<evidence type="ECO:0000313" key="1">
    <source>
        <dbReference type="EMBL" id="KAJ9069545.1"/>
    </source>
</evidence>